<gene>
    <name evidence="11" type="ORF">AALO_G00236060</name>
</gene>
<dbReference type="SMART" id="SM00360">
    <property type="entry name" value="RRM"/>
    <property type="match status" value="1"/>
</dbReference>
<evidence type="ECO:0000256" key="5">
    <source>
        <dbReference type="ARBA" id="ARBA00023159"/>
    </source>
</evidence>
<evidence type="ECO:0000256" key="3">
    <source>
        <dbReference type="ARBA" id="ARBA00022884"/>
    </source>
</evidence>
<keyword evidence="3 8" id="KW-0694">RNA-binding</keyword>
<dbReference type="SUPFAM" id="SSF54928">
    <property type="entry name" value="RNA-binding domain, RBD"/>
    <property type="match status" value="1"/>
</dbReference>
<keyword evidence="12" id="KW-1185">Reference proteome</keyword>
<keyword evidence="4" id="KW-0805">Transcription regulation</keyword>
<dbReference type="CDD" id="cd12624">
    <property type="entry name" value="RRM_PRC"/>
    <property type="match status" value="1"/>
</dbReference>
<dbReference type="EMBL" id="JADWDJ010000018">
    <property type="protein sequence ID" value="KAG5266773.1"/>
    <property type="molecule type" value="Genomic_DNA"/>
</dbReference>
<evidence type="ECO:0000256" key="6">
    <source>
        <dbReference type="ARBA" id="ARBA00023163"/>
    </source>
</evidence>
<dbReference type="PROSITE" id="PS50102">
    <property type="entry name" value="RRM"/>
    <property type="match status" value="1"/>
</dbReference>
<feature type="compositionally biased region" description="Polar residues" evidence="9">
    <location>
        <begin position="653"/>
        <end position="671"/>
    </location>
</feature>
<feature type="region of interest" description="Disordered" evidence="9">
    <location>
        <begin position="1035"/>
        <end position="1229"/>
    </location>
</feature>
<dbReference type="PANTHER" id="PTHR15528:SF5">
    <property type="entry name" value="PEROXISOME PROLIFERATOR-ACTIVATED RECEPTOR GAMMA COACTIVATOR-RELATED PROTEIN 1"/>
    <property type="match status" value="1"/>
</dbReference>
<evidence type="ECO:0000313" key="11">
    <source>
        <dbReference type="EMBL" id="KAG5266773.1"/>
    </source>
</evidence>
<feature type="compositionally biased region" description="Basic and acidic residues" evidence="9">
    <location>
        <begin position="330"/>
        <end position="346"/>
    </location>
</feature>
<feature type="compositionally biased region" description="Polar residues" evidence="9">
    <location>
        <begin position="168"/>
        <end position="178"/>
    </location>
</feature>
<dbReference type="InterPro" id="IPR035979">
    <property type="entry name" value="RBD_domain_sf"/>
</dbReference>
<keyword evidence="7" id="KW-0539">Nucleus</keyword>
<feature type="compositionally biased region" description="Polar residues" evidence="9">
    <location>
        <begin position="399"/>
        <end position="412"/>
    </location>
</feature>
<feature type="compositionally biased region" description="Pro residues" evidence="9">
    <location>
        <begin position="451"/>
        <end position="466"/>
    </location>
</feature>
<dbReference type="InterPro" id="IPR034834">
    <property type="entry name" value="PRC_RRM"/>
</dbReference>
<feature type="compositionally biased region" description="Low complexity" evidence="9">
    <location>
        <begin position="502"/>
        <end position="511"/>
    </location>
</feature>
<evidence type="ECO:0000256" key="7">
    <source>
        <dbReference type="ARBA" id="ARBA00023242"/>
    </source>
</evidence>
<feature type="region of interest" description="Disordered" evidence="9">
    <location>
        <begin position="989"/>
        <end position="1011"/>
    </location>
</feature>
<dbReference type="GO" id="GO:0003712">
    <property type="term" value="F:transcription coregulator activity"/>
    <property type="evidence" value="ECO:0007669"/>
    <property type="project" value="InterPro"/>
</dbReference>
<dbReference type="InterPro" id="IPR034605">
    <property type="entry name" value="PGC-1"/>
</dbReference>
<feature type="compositionally biased region" description="Low complexity" evidence="9">
    <location>
        <begin position="467"/>
        <end position="479"/>
    </location>
</feature>
<dbReference type="InterPro" id="IPR000504">
    <property type="entry name" value="RRM_dom"/>
</dbReference>
<feature type="compositionally biased region" description="Polar residues" evidence="9">
    <location>
        <begin position="287"/>
        <end position="299"/>
    </location>
</feature>
<keyword evidence="2" id="KW-0597">Phosphoprotein</keyword>
<protein>
    <recommendedName>
        <fullName evidence="10">RRM domain-containing protein</fullName>
    </recommendedName>
</protein>
<dbReference type="PANTHER" id="PTHR15528">
    <property type="entry name" value="PEROXISOME PROLIFERATOR ACTIVATED RECEPTOR GAMMA COACTIVATOR 1 PGC-1 -RELATED"/>
    <property type="match status" value="1"/>
</dbReference>
<dbReference type="Proteomes" id="UP000823561">
    <property type="component" value="Chromosome 18"/>
</dbReference>
<feature type="region of interest" description="Disordered" evidence="9">
    <location>
        <begin position="830"/>
        <end position="854"/>
    </location>
</feature>
<name>A0AAV6FVB2_9TELE</name>
<accession>A0AAV6FVB2</accession>
<feature type="compositionally biased region" description="Basic and acidic residues" evidence="9">
    <location>
        <begin position="372"/>
        <end position="387"/>
    </location>
</feature>
<reference evidence="11" key="1">
    <citation type="submission" date="2020-10" db="EMBL/GenBank/DDBJ databases">
        <title>Chromosome-scale genome assembly of the Allis shad, Alosa alosa.</title>
        <authorList>
            <person name="Margot Z."/>
            <person name="Christophe K."/>
            <person name="Cabau C."/>
            <person name="Louis A."/>
            <person name="Berthelot C."/>
            <person name="Parey E."/>
            <person name="Roest Crollius H."/>
            <person name="Montfort J."/>
            <person name="Robinson-Rechavi M."/>
            <person name="Bucao C."/>
            <person name="Bouchez O."/>
            <person name="Gislard M."/>
            <person name="Lluch J."/>
            <person name="Milhes M."/>
            <person name="Lampietro C."/>
            <person name="Lopez Roques C."/>
            <person name="Donnadieu C."/>
            <person name="Braasch I."/>
            <person name="Desvignes T."/>
            <person name="Postlethwait J."/>
            <person name="Bobe J."/>
            <person name="Guiguen Y."/>
        </authorList>
    </citation>
    <scope>NUCLEOTIDE SEQUENCE</scope>
    <source>
        <strain evidence="11">M-15738</strain>
        <tissue evidence="11">Blood</tissue>
    </source>
</reference>
<evidence type="ECO:0000256" key="8">
    <source>
        <dbReference type="PROSITE-ProRule" id="PRU00176"/>
    </source>
</evidence>
<feature type="region of interest" description="Disordered" evidence="9">
    <location>
        <begin position="167"/>
        <end position="186"/>
    </location>
</feature>
<evidence type="ECO:0000259" key="10">
    <source>
        <dbReference type="PROSITE" id="PS50102"/>
    </source>
</evidence>
<feature type="compositionally biased region" description="Low complexity" evidence="9">
    <location>
        <begin position="1123"/>
        <end position="1140"/>
    </location>
</feature>
<feature type="compositionally biased region" description="Basic and acidic residues" evidence="9">
    <location>
        <begin position="1080"/>
        <end position="1095"/>
    </location>
</feature>
<feature type="compositionally biased region" description="Low complexity" evidence="9">
    <location>
        <begin position="1180"/>
        <end position="1212"/>
    </location>
</feature>
<feature type="compositionally biased region" description="Pro residues" evidence="9">
    <location>
        <begin position="624"/>
        <end position="652"/>
    </location>
</feature>
<evidence type="ECO:0000313" key="12">
    <source>
        <dbReference type="Proteomes" id="UP000823561"/>
    </source>
</evidence>
<dbReference type="GO" id="GO:0045944">
    <property type="term" value="P:positive regulation of transcription by RNA polymerase II"/>
    <property type="evidence" value="ECO:0007669"/>
    <property type="project" value="TreeGrafter"/>
</dbReference>
<dbReference type="InterPro" id="IPR012677">
    <property type="entry name" value="Nucleotide-bd_a/b_plait_sf"/>
</dbReference>
<evidence type="ECO:0000256" key="4">
    <source>
        <dbReference type="ARBA" id="ARBA00023015"/>
    </source>
</evidence>
<organism evidence="11 12">
    <name type="scientific">Alosa alosa</name>
    <name type="common">allis shad</name>
    <dbReference type="NCBI Taxonomy" id="278164"/>
    <lineage>
        <taxon>Eukaryota</taxon>
        <taxon>Metazoa</taxon>
        <taxon>Chordata</taxon>
        <taxon>Craniata</taxon>
        <taxon>Vertebrata</taxon>
        <taxon>Euteleostomi</taxon>
        <taxon>Actinopterygii</taxon>
        <taxon>Neopterygii</taxon>
        <taxon>Teleostei</taxon>
        <taxon>Clupei</taxon>
        <taxon>Clupeiformes</taxon>
        <taxon>Clupeoidei</taxon>
        <taxon>Clupeidae</taxon>
        <taxon>Alosa</taxon>
    </lineage>
</organism>
<evidence type="ECO:0000256" key="2">
    <source>
        <dbReference type="ARBA" id="ARBA00022553"/>
    </source>
</evidence>
<evidence type="ECO:0000256" key="1">
    <source>
        <dbReference type="ARBA" id="ARBA00004123"/>
    </source>
</evidence>
<feature type="compositionally biased region" description="Low complexity" evidence="9">
    <location>
        <begin position="307"/>
        <end position="318"/>
    </location>
</feature>
<comment type="subcellular location">
    <subcellularLocation>
        <location evidence="1">Nucleus</location>
    </subcellularLocation>
</comment>
<evidence type="ECO:0000256" key="9">
    <source>
        <dbReference type="SAM" id="MobiDB-lite"/>
    </source>
</evidence>
<dbReference type="Pfam" id="PF00076">
    <property type="entry name" value="RRM_1"/>
    <property type="match status" value="1"/>
</dbReference>
<keyword evidence="5" id="KW-0010">Activator</keyword>
<dbReference type="GO" id="GO:0005634">
    <property type="term" value="C:nucleus"/>
    <property type="evidence" value="ECO:0007669"/>
    <property type="project" value="UniProtKB-SubCell"/>
</dbReference>
<feature type="domain" description="RRM" evidence="10">
    <location>
        <begin position="1237"/>
        <end position="1314"/>
    </location>
</feature>
<feature type="compositionally biased region" description="Basic and acidic residues" evidence="9">
    <location>
        <begin position="1217"/>
        <end position="1229"/>
    </location>
</feature>
<keyword evidence="6" id="KW-0804">Transcription</keyword>
<proteinExistence type="predicted"/>
<dbReference type="GO" id="GO:0003723">
    <property type="term" value="F:RNA binding"/>
    <property type="evidence" value="ECO:0007669"/>
    <property type="project" value="UniProtKB-UniRule"/>
</dbReference>
<feature type="compositionally biased region" description="Low complexity" evidence="9">
    <location>
        <begin position="583"/>
        <end position="623"/>
    </location>
</feature>
<comment type="caution">
    <text evidence="11">The sequence shown here is derived from an EMBL/GenBank/DDBJ whole genome shotgun (WGS) entry which is preliminary data.</text>
</comment>
<sequence>MQIPRVSGSTAVKHCSAIHVFTRSGCKMAARWGTGEEILTTHNMEFFSTTSLDEAEALQGALVVDCIEDQGLHAGDVVEALHGCLDPSILSIFEDSPTGEAKIGIDEESEANLLTALTEVLDNVDDENLSPFDMLPDVELLTGQKGREHSPLRKLFCLSRSPPDRESMFNSRAFSSPGKSLPRMPSVTIQRSDGEDEEEMAHLSDIEPSVDLLDWSSVSLEQDGSCVAVTLGDLVKHMHCMAVCLEDGTGEQMLPEGGIVLEVVDQGEHGEPILAIPDLSLELPDSGSKQEVPDQTPTVGQEHPAPEADAPVDAVEPAGSPPPLLEDQEEKVVIKRPKEEVTEKCPSRRKKKRKNKEAQPLPVSEGRVLRSTTKDLTKKTQEQQELQKRKKKVTFAPVVSTTLASEVATTPKATLADHPQVTPQTPIDKNPAPTCDELRMDASAPKASPAPASPPVPAPSPVPVPVTAPSATSPVPVSACAQEKAPEEPVVAPAPNEPKPKPLSLQQYRLLRQQKRPAPLEKAGDNSTKWPSLPEPPKELPLIPCLPQPSPKDPRNLAAAKEPFPVEKPVWQPKGLAAPPTPEALLVPPASLVAASSKPAVPKPVSVQPSPASTPSPTLAPTSTPSPSPAPTSTPNPSPAPVAVPSPAPIPSLQPQGQTSVAASQNTTTSDAPLHAIQPAPPQAAVYKTAPLPSATTPTASQVLQAIVSQPHIAQLLAAALKGQKLPLVLPQVRSNALTPQTQSDVYPRTTTEAQPAAAVAASAASTLQKVVATPAAAVSVAPLQAQKKPEQTVVSPKPEPVKVAVTQPLQRQAPVAAAVPTNPSVVAAQSQRKALPVQPKQTPAVAPPKGKSQTDELIESFTSEIGIEASDLASLLEQFEETQAKVERSVPEVFGRAAAVGNSSVETTMERKPLEGTKVHDLGSTAGLTPPGTPPHQMWKPLVPAVLQGKSKMADGTKQTPTKLTIQIEPRPLPSSKLRGKVQPSAAAFQPFSPDHDYCLPSKESSSEVGKRWNIKQQSSITIKTFDLPSEVKESRQPLTQCPQVASVCSKPSGAPRPLDEQALASSVLVTPDASPSRVEPEVARTRSPKRECPSGRGLRSPSPCCRKRGRARRRQSDHSRSSSSGSSSRSSSRSQSRSPPRKRCYRSHRSESTSSSRSRSRSRSRSESHSPHRRRRYSYSSSRSGSWSRSRSRSNSPNSHRPWRSRNSPRSSRHSKQERSEEVKRHKEKAIEERRVVYVGRIRAGMTRAELKERFSLYGEIEDCTLHFREHGDNYGFVTYYDTKDAFTAIENGSKLRRPNELPFDLCFGGRRQFCKTSYADLDSNREYDPATAKRKFDALDFDTLLKQAQKNLKR</sequence>
<feature type="region of interest" description="Disordered" evidence="9">
    <location>
        <begin position="281"/>
        <end position="680"/>
    </location>
</feature>
<dbReference type="Gene3D" id="3.30.70.330">
    <property type="match status" value="1"/>
</dbReference>